<dbReference type="EMBL" id="LGTQ01000011">
    <property type="protein sequence ID" value="KPM47400.1"/>
    <property type="molecule type" value="Genomic_DNA"/>
</dbReference>
<accession>A0A0P7BZ26</accession>
<dbReference type="RefSeq" id="WP_055149580.1">
    <property type="nucleotide sequence ID" value="NZ_JXSZ01000011.1"/>
</dbReference>
<dbReference type="Pfam" id="PF10677">
    <property type="entry name" value="DUF2490"/>
    <property type="match status" value="1"/>
</dbReference>
<sequence length="217" mass="24788">MRVFHLIILILISYLVKGQGSLELGLMPSLNFNKKLPKDWAINFKAEGRQALQDEKSYLQTDISLLTSRKVGFSSTLALGYLLRVPNGKNLRNRLIQQYIVVNRLSALKLSHRFGTDQTFGGHEAAVYRFRYRIAAELPLNGHSTDPHEFFLKLSNEYVNSLEDSAYDLEIRGLGFLGYVLNPGAKLEFGLDYRIGSFLHQATRQRTWLAVNLYQSF</sequence>
<keyword evidence="2" id="KW-1185">Reference proteome</keyword>
<dbReference type="Proteomes" id="UP000050454">
    <property type="component" value="Unassembled WGS sequence"/>
</dbReference>
<proteinExistence type="predicted"/>
<organism evidence="1 2">
    <name type="scientific">Jiulongibacter sediminis</name>
    <dbReference type="NCBI Taxonomy" id="1605367"/>
    <lineage>
        <taxon>Bacteria</taxon>
        <taxon>Pseudomonadati</taxon>
        <taxon>Bacteroidota</taxon>
        <taxon>Cytophagia</taxon>
        <taxon>Cytophagales</taxon>
        <taxon>Leadbetterellaceae</taxon>
        <taxon>Jiulongibacter</taxon>
    </lineage>
</organism>
<dbReference type="AlphaFoldDB" id="A0A0P7BZ26"/>
<evidence type="ECO:0000313" key="1">
    <source>
        <dbReference type="EMBL" id="KPM47400.1"/>
    </source>
</evidence>
<evidence type="ECO:0000313" key="2">
    <source>
        <dbReference type="Proteomes" id="UP000050454"/>
    </source>
</evidence>
<dbReference type="OrthoDB" id="1121653at2"/>
<reference evidence="1 2" key="1">
    <citation type="submission" date="2015-07" db="EMBL/GenBank/DDBJ databases">
        <title>The draft genome sequence of Leadbetterella sp. JN14-9.</title>
        <authorList>
            <person name="Liu Y."/>
            <person name="Du J."/>
            <person name="Shao Z."/>
        </authorList>
    </citation>
    <scope>NUCLEOTIDE SEQUENCE [LARGE SCALE GENOMIC DNA]</scope>
    <source>
        <strain evidence="1 2">JN14-9</strain>
    </source>
</reference>
<dbReference type="InterPro" id="IPR019619">
    <property type="entry name" value="DUF2490"/>
</dbReference>
<evidence type="ECO:0008006" key="3">
    <source>
        <dbReference type="Google" id="ProtNLM"/>
    </source>
</evidence>
<protein>
    <recommendedName>
        <fullName evidence="3">DUF2490 domain-containing protein</fullName>
    </recommendedName>
</protein>
<comment type="caution">
    <text evidence="1">The sequence shown here is derived from an EMBL/GenBank/DDBJ whole genome shotgun (WGS) entry which is preliminary data.</text>
</comment>
<gene>
    <name evidence="1" type="ORF">AFM12_14700</name>
</gene>
<dbReference type="STRING" id="1605367.AFM12_14700"/>
<name>A0A0P7BZ26_9BACT</name>